<dbReference type="PROSITE" id="PS50850">
    <property type="entry name" value="MFS"/>
    <property type="match status" value="1"/>
</dbReference>
<proteinExistence type="predicted"/>
<evidence type="ECO:0000313" key="8">
    <source>
        <dbReference type="Proteomes" id="UP000675781"/>
    </source>
</evidence>
<dbReference type="GO" id="GO:0005886">
    <property type="term" value="C:plasma membrane"/>
    <property type="evidence" value="ECO:0007669"/>
    <property type="project" value="UniProtKB-SubCell"/>
</dbReference>
<feature type="transmembrane region" description="Helical" evidence="5">
    <location>
        <begin position="120"/>
        <end position="141"/>
    </location>
</feature>
<dbReference type="Gene3D" id="1.20.1250.20">
    <property type="entry name" value="MFS general substrate transporter like domains"/>
    <property type="match status" value="1"/>
</dbReference>
<feature type="transmembrane region" description="Helical" evidence="5">
    <location>
        <begin position="147"/>
        <end position="165"/>
    </location>
</feature>
<gene>
    <name evidence="7" type="ORF">KDL01_25540</name>
</gene>
<feature type="transmembrane region" description="Helical" evidence="5">
    <location>
        <begin position="308"/>
        <end position="329"/>
    </location>
</feature>
<dbReference type="InterPro" id="IPR020846">
    <property type="entry name" value="MFS_dom"/>
</dbReference>
<dbReference type="PRINTS" id="PR01036">
    <property type="entry name" value="TCRTETB"/>
</dbReference>
<evidence type="ECO:0000256" key="1">
    <source>
        <dbReference type="ARBA" id="ARBA00004651"/>
    </source>
</evidence>
<evidence type="ECO:0000256" key="5">
    <source>
        <dbReference type="SAM" id="Phobius"/>
    </source>
</evidence>
<keyword evidence="8" id="KW-1185">Reference proteome</keyword>
<evidence type="ECO:0000259" key="6">
    <source>
        <dbReference type="PROSITE" id="PS50850"/>
    </source>
</evidence>
<feature type="transmembrane region" description="Helical" evidence="5">
    <location>
        <begin position="88"/>
        <end position="108"/>
    </location>
</feature>
<feature type="transmembrane region" description="Helical" evidence="5">
    <location>
        <begin position="466"/>
        <end position="489"/>
    </location>
</feature>
<feature type="domain" description="Major facilitator superfamily (MFS) profile" evidence="6">
    <location>
        <begin position="54"/>
        <end position="493"/>
    </location>
</feature>
<protein>
    <submittedName>
        <fullName evidence="7">MFS transporter</fullName>
    </submittedName>
</protein>
<dbReference type="Pfam" id="PF07690">
    <property type="entry name" value="MFS_1"/>
    <property type="match status" value="1"/>
</dbReference>
<dbReference type="Proteomes" id="UP000675781">
    <property type="component" value="Unassembled WGS sequence"/>
</dbReference>
<comment type="subcellular location">
    <subcellularLocation>
        <location evidence="1">Cell membrane</location>
        <topology evidence="1">Multi-pass membrane protein</topology>
    </subcellularLocation>
</comment>
<keyword evidence="4 5" id="KW-0472">Membrane</keyword>
<evidence type="ECO:0000256" key="3">
    <source>
        <dbReference type="ARBA" id="ARBA00022989"/>
    </source>
</evidence>
<keyword evidence="3 5" id="KW-1133">Transmembrane helix</keyword>
<feature type="transmembrane region" description="Helical" evidence="5">
    <location>
        <begin position="397"/>
        <end position="423"/>
    </location>
</feature>
<dbReference type="EMBL" id="JAGSOG010000154">
    <property type="protein sequence ID" value="MBR7836669.1"/>
    <property type="molecule type" value="Genomic_DNA"/>
</dbReference>
<dbReference type="InterPro" id="IPR036259">
    <property type="entry name" value="MFS_trans_sf"/>
</dbReference>
<dbReference type="RefSeq" id="WP_212531143.1">
    <property type="nucleotide sequence ID" value="NZ_JAGSOG010000154.1"/>
</dbReference>
<evidence type="ECO:0000256" key="2">
    <source>
        <dbReference type="ARBA" id="ARBA00022692"/>
    </source>
</evidence>
<feature type="transmembrane region" description="Helical" evidence="5">
    <location>
        <begin position="269"/>
        <end position="287"/>
    </location>
</feature>
<keyword evidence="2 5" id="KW-0812">Transmembrane</keyword>
<name>A0A941IQV0_9ACTN</name>
<feature type="transmembrane region" description="Helical" evidence="5">
    <location>
        <begin position="335"/>
        <end position="359"/>
    </location>
</feature>
<dbReference type="InterPro" id="IPR011701">
    <property type="entry name" value="MFS"/>
</dbReference>
<feature type="transmembrane region" description="Helical" evidence="5">
    <location>
        <begin position="205"/>
        <end position="224"/>
    </location>
</feature>
<dbReference type="PANTHER" id="PTHR23501">
    <property type="entry name" value="MAJOR FACILITATOR SUPERFAMILY"/>
    <property type="match status" value="1"/>
</dbReference>
<dbReference type="AlphaFoldDB" id="A0A941IQV0"/>
<comment type="caution">
    <text evidence="7">The sequence shown here is derived from an EMBL/GenBank/DDBJ whole genome shotgun (WGS) entry which is preliminary data.</text>
</comment>
<evidence type="ECO:0000313" key="7">
    <source>
        <dbReference type="EMBL" id="MBR7836669.1"/>
    </source>
</evidence>
<feature type="transmembrane region" description="Helical" evidence="5">
    <location>
        <begin position="371"/>
        <end position="391"/>
    </location>
</feature>
<dbReference type="GO" id="GO:0022857">
    <property type="term" value="F:transmembrane transporter activity"/>
    <property type="evidence" value="ECO:0007669"/>
    <property type="project" value="InterPro"/>
</dbReference>
<sequence>MTTLLDTSSDLPVVPAATLPAEAAPYPVEGAIDVVDAVESAGHESIFNPRYLAITIGFISSVLLTAFEAMAVGAAMPVAVAQLHGMPFYSLAFSGYLTTSLFGMVLAGQRSDRRGPRLPFLGGIVAFGIGLVTAGTATTMAQLVAGRAIQGFGGGMTIVALYVLVGRTFAEHLRGKAFSAMAACWVLPAAVGPVVAGVLTEDLSWRWIFLGVAVLIVIPLFLLAKPLRDLPRPEQAERSPEETVRLRRIRIAAGLTALGAGVLELGSQEINLIGLVLAPVALVLLVPSVPKLLPPGTLRARRGLPTVILMRGLMAGYYFGIEAFIPLMLEQHRGMSVTVAGLSLATATVGWAASSWAINKPFLTRRLSRPAMVRLGITICAVSLLGNVLAVDTSTPLWTVAAAMLFASLGSGMAFPVIALLTLEYSEPHEQGANSASLQVADGITSTTTIALAGGVYHALGKGSTASGGVFVLIFALFISIALLAWGLAPRVRK</sequence>
<evidence type="ECO:0000256" key="4">
    <source>
        <dbReference type="ARBA" id="ARBA00023136"/>
    </source>
</evidence>
<reference evidence="7" key="1">
    <citation type="submission" date="2021-04" db="EMBL/GenBank/DDBJ databases">
        <title>Genome based classification of Actinospica acidithermotolerans sp. nov., an actinobacterium isolated from an Indonesian hot spring.</title>
        <authorList>
            <person name="Kusuma A.B."/>
            <person name="Putra K.E."/>
            <person name="Nafisah S."/>
            <person name="Loh J."/>
            <person name="Nouioui I."/>
            <person name="Goodfellow M."/>
        </authorList>
    </citation>
    <scope>NUCLEOTIDE SEQUENCE</scope>
    <source>
        <strain evidence="7">CSCA 57</strain>
    </source>
</reference>
<feature type="transmembrane region" description="Helical" evidence="5">
    <location>
        <begin position="51"/>
        <end position="76"/>
    </location>
</feature>
<dbReference type="SUPFAM" id="SSF103473">
    <property type="entry name" value="MFS general substrate transporter"/>
    <property type="match status" value="1"/>
</dbReference>
<accession>A0A941IQV0</accession>
<organism evidence="7 8">
    <name type="scientific">Actinospica durhamensis</name>
    <dbReference type="NCBI Taxonomy" id="1508375"/>
    <lineage>
        <taxon>Bacteria</taxon>
        <taxon>Bacillati</taxon>
        <taxon>Actinomycetota</taxon>
        <taxon>Actinomycetes</taxon>
        <taxon>Catenulisporales</taxon>
        <taxon>Actinospicaceae</taxon>
        <taxon>Actinospica</taxon>
    </lineage>
</organism>
<feature type="transmembrane region" description="Helical" evidence="5">
    <location>
        <begin position="177"/>
        <end position="199"/>
    </location>
</feature>
<dbReference type="PANTHER" id="PTHR23501:SF154">
    <property type="entry name" value="MULTIDRUG-EFFLUX TRANSPORTER RV1634-RELATED"/>
    <property type="match status" value="1"/>
</dbReference>